<feature type="region of interest" description="Disordered" evidence="1">
    <location>
        <begin position="86"/>
        <end position="106"/>
    </location>
</feature>
<reference evidence="2" key="1">
    <citation type="submission" date="2022-05" db="EMBL/GenBank/DDBJ databases">
        <title>The Musa troglodytarum L. genome provides insights into the mechanism of non-climacteric behaviour and enrichment of carotenoids.</title>
        <authorList>
            <person name="Wang J."/>
        </authorList>
    </citation>
    <scope>NUCLEOTIDE SEQUENCE</scope>
    <source>
        <tissue evidence="2">Leaf</tissue>
    </source>
</reference>
<proteinExistence type="predicted"/>
<protein>
    <submittedName>
        <fullName evidence="2">Uncharacterized protein</fullName>
    </submittedName>
</protein>
<accession>A0A9E7FYP2</accession>
<keyword evidence="3" id="KW-1185">Reference proteome</keyword>
<dbReference type="Proteomes" id="UP001055439">
    <property type="component" value="Chromosome 5"/>
</dbReference>
<evidence type="ECO:0000313" key="2">
    <source>
        <dbReference type="EMBL" id="URE03212.1"/>
    </source>
</evidence>
<gene>
    <name evidence="2" type="ORF">MUK42_18396</name>
</gene>
<name>A0A9E7FYP2_9LILI</name>
<feature type="region of interest" description="Disordered" evidence="1">
    <location>
        <begin position="1"/>
        <end position="35"/>
    </location>
</feature>
<sequence length="106" mass="12273">MMHKQHQNPPIGIARTNPPTALADRGRSKLPDKDGHAVELGHLRHERGMGGTQWLGLCVFDGRRRDRPGSQSRRHRPATYRLTNVAEPRKKRNHTHLRYRESDLEE</sequence>
<evidence type="ECO:0000256" key="1">
    <source>
        <dbReference type="SAM" id="MobiDB-lite"/>
    </source>
</evidence>
<dbReference type="AlphaFoldDB" id="A0A9E7FYP2"/>
<feature type="compositionally biased region" description="Basic and acidic residues" evidence="1">
    <location>
        <begin position="24"/>
        <end position="35"/>
    </location>
</feature>
<evidence type="ECO:0000313" key="3">
    <source>
        <dbReference type="Proteomes" id="UP001055439"/>
    </source>
</evidence>
<dbReference type="EMBL" id="CP097507">
    <property type="protein sequence ID" value="URE03212.1"/>
    <property type="molecule type" value="Genomic_DNA"/>
</dbReference>
<organism evidence="2 3">
    <name type="scientific">Musa troglodytarum</name>
    <name type="common">fe'i banana</name>
    <dbReference type="NCBI Taxonomy" id="320322"/>
    <lineage>
        <taxon>Eukaryota</taxon>
        <taxon>Viridiplantae</taxon>
        <taxon>Streptophyta</taxon>
        <taxon>Embryophyta</taxon>
        <taxon>Tracheophyta</taxon>
        <taxon>Spermatophyta</taxon>
        <taxon>Magnoliopsida</taxon>
        <taxon>Liliopsida</taxon>
        <taxon>Zingiberales</taxon>
        <taxon>Musaceae</taxon>
        <taxon>Musa</taxon>
    </lineage>
</organism>